<feature type="chain" id="PRO_5001639587" description="Secreted protein" evidence="1">
    <location>
        <begin position="21"/>
        <end position="89"/>
    </location>
</feature>
<keyword evidence="1" id="KW-0732">Signal</keyword>
<dbReference type="AlphaFoldDB" id="A0A067KGV0"/>
<name>A0A067KGV0_JATCU</name>
<organism evidence="2 3">
    <name type="scientific">Jatropha curcas</name>
    <name type="common">Barbados nut</name>
    <dbReference type="NCBI Taxonomy" id="180498"/>
    <lineage>
        <taxon>Eukaryota</taxon>
        <taxon>Viridiplantae</taxon>
        <taxon>Streptophyta</taxon>
        <taxon>Embryophyta</taxon>
        <taxon>Tracheophyta</taxon>
        <taxon>Spermatophyta</taxon>
        <taxon>Magnoliopsida</taxon>
        <taxon>eudicotyledons</taxon>
        <taxon>Gunneridae</taxon>
        <taxon>Pentapetalae</taxon>
        <taxon>rosids</taxon>
        <taxon>fabids</taxon>
        <taxon>Malpighiales</taxon>
        <taxon>Euphorbiaceae</taxon>
        <taxon>Crotonoideae</taxon>
        <taxon>Jatropheae</taxon>
        <taxon>Jatropha</taxon>
    </lineage>
</organism>
<evidence type="ECO:0008006" key="4">
    <source>
        <dbReference type="Google" id="ProtNLM"/>
    </source>
</evidence>
<feature type="signal peptide" evidence="1">
    <location>
        <begin position="1"/>
        <end position="20"/>
    </location>
</feature>
<proteinExistence type="predicted"/>
<reference evidence="2 3" key="1">
    <citation type="journal article" date="2014" name="PLoS ONE">
        <title>Global Analysis of Gene Expression Profiles in Physic Nut (Jatropha curcas L.) Seedlings Exposed to Salt Stress.</title>
        <authorList>
            <person name="Zhang L."/>
            <person name="Zhang C."/>
            <person name="Wu P."/>
            <person name="Chen Y."/>
            <person name="Li M."/>
            <person name="Jiang H."/>
            <person name="Wu G."/>
        </authorList>
    </citation>
    <scope>NUCLEOTIDE SEQUENCE [LARGE SCALE GENOMIC DNA]</scope>
    <source>
        <strain evidence="3">cv. GZQX0401</strain>
        <tissue evidence="2">Young leaves</tissue>
    </source>
</reference>
<sequence length="89" mass="9919">MVVWLSLSPFSFFCFRLAEQRGDYDCDCCNRTVHPSSLLASPAKPAKEQPVELSHSLQRLHRSQFSSALINLPLAGLILIVKTVSSPFN</sequence>
<protein>
    <recommendedName>
        <fullName evidence="4">Secreted protein</fullName>
    </recommendedName>
</protein>
<evidence type="ECO:0000313" key="2">
    <source>
        <dbReference type="EMBL" id="KDP31495.1"/>
    </source>
</evidence>
<gene>
    <name evidence="2" type="ORF">JCGZ_15447</name>
</gene>
<evidence type="ECO:0000313" key="3">
    <source>
        <dbReference type="Proteomes" id="UP000027138"/>
    </source>
</evidence>
<dbReference type="Proteomes" id="UP000027138">
    <property type="component" value="Unassembled WGS sequence"/>
</dbReference>
<keyword evidence="3" id="KW-1185">Reference proteome</keyword>
<dbReference type="EMBL" id="KK914627">
    <property type="protein sequence ID" value="KDP31495.1"/>
    <property type="molecule type" value="Genomic_DNA"/>
</dbReference>
<evidence type="ECO:0000256" key="1">
    <source>
        <dbReference type="SAM" id="SignalP"/>
    </source>
</evidence>
<accession>A0A067KGV0</accession>